<comment type="caution">
    <text evidence="3">The sequence shown here is derived from an EMBL/GenBank/DDBJ whole genome shotgun (WGS) entry which is preliminary data.</text>
</comment>
<evidence type="ECO:0000313" key="3">
    <source>
        <dbReference type="EMBL" id="TEB29509.1"/>
    </source>
</evidence>
<keyword evidence="1" id="KW-0677">Repeat</keyword>
<proteinExistence type="predicted"/>
<gene>
    <name evidence="3" type="ORF">FA13DRAFT_1793179</name>
</gene>
<dbReference type="EMBL" id="QPFP01000027">
    <property type="protein sequence ID" value="TEB29509.1"/>
    <property type="molecule type" value="Genomic_DNA"/>
</dbReference>
<dbReference type="PANTHER" id="PTHR10039:SF14">
    <property type="entry name" value="NACHT DOMAIN-CONTAINING PROTEIN"/>
    <property type="match status" value="1"/>
</dbReference>
<dbReference type="SUPFAM" id="SSF52540">
    <property type="entry name" value="P-loop containing nucleoside triphosphate hydrolases"/>
    <property type="match status" value="1"/>
</dbReference>
<keyword evidence="4" id="KW-1185">Reference proteome</keyword>
<evidence type="ECO:0000256" key="1">
    <source>
        <dbReference type="ARBA" id="ARBA00022737"/>
    </source>
</evidence>
<dbReference type="Proteomes" id="UP000298030">
    <property type="component" value="Unassembled WGS sequence"/>
</dbReference>
<sequence length="586" mass="65443">MLVQNTAANAQLDSSARYDAPCCDQDTRVEVIADIMDWIHDREAPTRILCMTGAAGSGKSALQQTVAERCRALKLLAASFFFSASDPSRNIVSKVIPTIAYQLGLLHPIIRSSIGHAAESDPLIFSRSLRTQAEVLIIAPLRNVSVDHLRGIPSVIFVDGLDECIDEDHQTELLHALKVITEDGPSYFRLFIASRPEWAIRAALEENGLLHHAASHIRLSDDYDASDDIRRSLWKSLREIGARSSDPRARVQSWPPFEGIESLVGLASGQYIFAKTVIRYVSERRSSPVERLKTVLSWTVDGGGVAKPLAILDLLYINVLSAAQAAYEVASPALPGHFLELVRFYSYEAQHPGEPHQEATLAKARGLRMVEQLYDIQEGTYDAVFSDIRSLLTVRPLGENLYVHIYHKSLSDFFEKESRSQGLYTPIHRVWAWMAPRMLRRILSSSDTAVEQAIVYASSHVQLNWDDFEEATFLYSAVRAVVYSLVWQSEPEYTAVTEAWVQFTEGGGWNRMDKCLSSAPNTAWNSESVLDRICLLWAGPYVLPNFPVVLDTLREKGMLPLAVDLAAKKFHEKWQGRFAGVVGNAD</sequence>
<dbReference type="STRING" id="71717.A0A4Y7T7I0"/>
<dbReference type="Pfam" id="PF24883">
    <property type="entry name" value="NPHP3_N"/>
    <property type="match status" value="1"/>
</dbReference>
<dbReference type="InterPro" id="IPR027417">
    <property type="entry name" value="P-loop_NTPase"/>
</dbReference>
<reference evidence="3 4" key="1">
    <citation type="journal article" date="2019" name="Nat. Ecol. Evol.">
        <title>Megaphylogeny resolves global patterns of mushroom evolution.</title>
        <authorList>
            <person name="Varga T."/>
            <person name="Krizsan K."/>
            <person name="Foldi C."/>
            <person name="Dima B."/>
            <person name="Sanchez-Garcia M."/>
            <person name="Sanchez-Ramirez S."/>
            <person name="Szollosi G.J."/>
            <person name="Szarkandi J.G."/>
            <person name="Papp V."/>
            <person name="Albert L."/>
            <person name="Andreopoulos W."/>
            <person name="Angelini C."/>
            <person name="Antonin V."/>
            <person name="Barry K.W."/>
            <person name="Bougher N.L."/>
            <person name="Buchanan P."/>
            <person name="Buyck B."/>
            <person name="Bense V."/>
            <person name="Catcheside P."/>
            <person name="Chovatia M."/>
            <person name="Cooper J."/>
            <person name="Damon W."/>
            <person name="Desjardin D."/>
            <person name="Finy P."/>
            <person name="Geml J."/>
            <person name="Haridas S."/>
            <person name="Hughes K."/>
            <person name="Justo A."/>
            <person name="Karasinski D."/>
            <person name="Kautmanova I."/>
            <person name="Kiss B."/>
            <person name="Kocsube S."/>
            <person name="Kotiranta H."/>
            <person name="LaButti K.M."/>
            <person name="Lechner B.E."/>
            <person name="Liimatainen K."/>
            <person name="Lipzen A."/>
            <person name="Lukacs Z."/>
            <person name="Mihaltcheva S."/>
            <person name="Morgado L.N."/>
            <person name="Niskanen T."/>
            <person name="Noordeloos M.E."/>
            <person name="Ohm R.A."/>
            <person name="Ortiz-Santana B."/>
            <person name="Ovrebo C."/>
            <person name="Racz N."/>
            <person name="Riley R."/>
            <person name="Savchenko A."/>
            <person name="Shiryaev A."/>
            <person name="Soop K."/>
            <person name="Spirin V."/>
            <person name="Szebenyi C."/>
            <person name="Tomsovsky M."/>
            <person name="Tulloss R.E."/>
            <person name="Uehling J."/>
            <person name="Grigoriev I.V."/>
            <person name="Vagvolgyi C."/>
            <person name="Papp T."/>
            <person name="Martin F.M."/>
            <person name="Miettinen O."/>
            <person name="Hibbett D.S."/>
            <person name="Nagy L.G."/>
        </authorList>
    </citation>
    <scope>NUCLEOTIDE SEQUENCE [LARGE SCALE GENOMIC DNA]</scope>
    <source>
        <strain evidence="3 4">FP101781</strain>
    </source>
</reference>
<dbReference type="PANTHER" id="PTHR10039">
    <property type="entry name" value="AMELOGENIN"/>
    <property type="match status" value="1"/>
</dbReference>
<dbReference type="OrthoDB" id="3018344at2759"/>
<dbReference type="InterPro" id="IPR056884">
    <property type="entry name" value="NPHP3-like_N"/>
</dbReference>
<evidence type="ECO:0000313" key="4">
    <source>
        <dbReference type="Proteomes" id="UP000298030"/>
    </source>
</evidence>
<name>A0A4Y7T7I0_COPMI</name>
<dbReference type="AlphaFoldDB" id="A0A4Y7T7I0"/>
<accession>A0A4Y7T7I0</accession>
<dbReference type="Gene3D" id="3.40.50.300">
    <property type="entry name" value="P-loop containing nucleotide triphosphate hydrolases"/>
    <property type="match status" value="1"/>
</dbReference>
<protein>
    <recommendedName>
        <fullName evidence="2">Nephrocystin 3-like N-terminal domain-containing protein</fullName>
    </recommendedName>
</protein>
<evidence type="ECO:0000259" key="2">
    <source>
        <dbReference type="Pfam" id="PF24883"/>
    </source>
</evidence>
<organism evidence="3 4">
    <name type="scientific">Coprinellus micaceus</name>
    <name type="common">Glistening ink-cap mushroom</name>
    <name type="synonym">Coprinus micaceus</name>
    <dbReference type="NCBI Taxonomy" id="71717"/>
    <lineage>
        <taxon>Eukaryota</taxon>
        <taxon>Fungi</taxon>
        <taxon>Dikarya</taxon>
        <taxon>Basidiomycota</taxon>
        <taxon>Agaricomycotina</taxon>
        <taxon>Agaricomycetes</taxon>
        <taxon>Agaricomycetidae</taxon>
        <taxon>Agaricales</taxon>
        <taxon>Agaricineae</taxon>
        <taxon>Psathyrellaceae</taxon>
        <taxon>Coprinellus</taxon>
    </lineage>
</organism>
<feature type="domain" description="Nephrocystin 3-like N-terminal" evidence="2">
    <location>
        <begin position="36"/>
        <end position="195"/>
    </location>
</feature>